<dbReference type="Proteomes" id="UP000694410">
    <property type="component" value="Unplaced"/>
</dbReference>
<reference evidence="2" key="1">
    <citation type="submission" date="2025-08" db="UniProtKB">
        <authorList>
            <consortium name="Ensembl"/>
        </authorList>
    </citation>
    <scope>IDENTIFICATION</scope>
</reference>
<name>A0A8C0VBH9_CYACU</name>
<evidence type="ECO:0000313" key="2">
    <source>
        <dbReference type="Ensembl" id="ENSCCEP00000018957.1"/>
    </source>
</evidence>
<accession>A0A8C0VBH9</accession>
<proteinExistence type="predicted"/>
<protein>
    <submittedName>
        <fullName evidence="2">Uncharacterized protein</fullName>
    </submittedName>
</protein>
<reference evidence="2" key="2">
    <citation type="submission" date="2025-09" db="UniProtKB">
        <authorList>
            <consortium name="Ensembl"/>
        </authorList>
    </citation>
    <scope>IDENTIFICATION</scope>
</reference>
<keyword evidence="3" id="KW-1185">Reference proteome</keyword>
<evidence type="ECO:0000313" key="3">
    <source>
        <dbReference type="Proteomes" id="UP000694410"/>
    </source>
</evidence>
<feature type="region of interest" description="Disordered" evidence="1">
    <location>
        <begin position="1"/>
        <end position="31"/>
    </location>
</feature>
<dbReference type="Ensembl" id="ENSCCET00000028883.1">
    <property type="protein sequence ID" value="ENSCCEP00000018957.1"/>
    <property type="gene ID" value="ENSCCEG00000017272.1"/>
</dbReference>
<evidence type="ECO:0000256" key="1">
    <source>
        <dbReference type="SAM" id="MobiDB-lite"/>
    </source>
</evidence>
<dbReference type="AlphaFoldDB" id="A0A8C0VBH9"/>
<organism evidence="2 3">
    <name type="scientific">Cyanistes caeruleus</name>
    <name type="common">Eurasian blue tit</name>
    <name type="synonym">Parus caeruleus</name>
    <dbReference type="NCBI Taxonomy" id="156563"/>
    <lineage>
        <taxon>Eukaryota</taxon>
        <taxon>Metazoa</taxon>
        <taxon>Chordata</taxon>
        <taxon>Craniata</taxon>
        <taxon>Vertebrata</taxon>
        <taxon>Euteleostomi</taxon>
        <taxon>Archelosauria</taxon>
        <taxon>Archosauria</taxon>
        <taxon>Dinosauria</taxon>
        <taxon>Saurischia</taxon>
        <taxon>Theropoda</taxon>
        <taxon>Coelurosauria</taxon>
        <taxon>Aves</taxon>
        <taxon>Neognathae</taxon>
        <taxon>Neoaves</taxon>
        <taxon>Telluraves</taxon>
        <taxon>Australaves</taxon>
        <taxon>Passeriformes</taxon>
        <taxon>Paridae</taxon>
        <taxon>Cyanistes</taxon>
    </lineage>
</organism>
<sequence>LPKRESLGAAARAKPLQRGISAGEGGKAEGDTTHVFFSRGWDVGESLGSFRTTLLATDGLDPRAQLRGMEGGISPRCPLCTYRKHFKPQIFPPEWRFVSLSAVISRTGSG</sequence>